<proteinExistence type="predicted"/>
<dbReference type="AlphaFoldDB" id="A0A9D4KHT2"/>
<sequence length="68" mass="7414">MGDGLHLYYLLVTCVCDYEYPSGSFLPGVSQNSGTSVQRLPVRVPPMSASAGMNRFCNPSLWVVIDCL</sequence>
<comment type="caution">
    <text evidence="1">The sequence shown here is derived from an EMBL/GenBank/DDBJ whole genome shotgun (WGS) entry which is preliminary data.</text>
</comment>
<dbReference type="Proteomes" id="UP000828390">
    <property type="component" value="Unassembled WGS sequence"/>
</dbReference>
<name>A0A9D4KHT2_DREPO</name>
<accession>A0A9D4KHT2</accession>
<gene>
    <name evidence="1" type="ORF">DPMN_113660</name>
</gene>
<evidence type="ECO:0000313" key="2">
    <source>
        <dbReference type="Proteomes" id="UP000828390"/>
    </source>
</evidence>
<protein>
    <submittedName>
        <fullName evidence="1">Uncharacterized protein</fullName>
    </submittedName>
</protein>
<keyword evidence="2" id="KW-1185">Reference proteome</keyword>
<dbReference type="EMBL" id="JAIWYP010000004">
    <property type="protein sequence ID" value="KAH3840215.1"/>
    <property type="molecule type" value="Genomic_DNA"/>
</dbReference>
<evidence type="ECO:0000313" key="1">
    <source>
        <dbReference type="EMBL" id="KAH3840215.1"/>
    </source>
</evidence>
<organism evidence="1 2">
    <name type="scientific">Dreissena polymorpha</name>
    <name type="common">Zebra mussel</name>
    <name type="synonym">Mytilus polymorpha</name>
    <dbReference type="NCBI Taxonomy" id="45954"/>
    <lineage>
        <taxon>Eukaryota</taxon>
        <taxon>Metazoa</taxon>
        <taxon>Spiralia</taxon>
        <taxon>Lophotrochozoa</taxon>
        <taxon>Mollusca</taxon>
        <taxon>Bivalvia</taxon>
        <taxon>Autobranchia</taxon>
        <taxon>Heteroconchia</taxon>
        <taxon>Euheterodonta</taxon>
        <taxon>Imparidentia</taxon>
        <taxon>Neoheterodontei</taxon>
        <taxon>Myida</taxon>
        <taxon>Dreissenoidea</taxon>
        <taxon>Dreissenidae</taxon>
        <taxon>Dreissena</taxon>
    </lineage>
</organism>
<reference evidence="1" key="2">
    <citation type="submission" date="2020-11" db="EMBL/GenBank/DDBJ databases">
        <authorList>
            <person name="McCartney M.A."/>
            <person name="Auch B."/>
            <person name="Kono T."/>
            <person name="Mallez S."/>
            <person name="Becker A."/>
            <person name="Gohl D.M."/>
            <person name="Silverstein K.A.T."/>
            <person name="Koren S."/>
            <person name="Bechman K.B."/>
            <person name="Herman A."/>
            <person name="Abrahante J.E."/>
            <person name="Garbe J."/>
        </authorList>
    </citation>
    <scope>NUCLEOTIDE SEQUENCE</scope>
    <source>
        <strain evidence="1">Duluth1</strain>
        <tissue evidence="1">Whole animal</tissue>
    </source>
</reference>
<reference evidence="1" key="1">
    <citation type="journal article" date="2019" name="bioRxiv">
        <title>The Genome of the Zebra Mussel, Dreissena polymorpha: A Resource for Invasive Species Research.</title>
        <authorList>
            <person name="McCartney M.A."/>
            <person name="Auch B."/>
            <person name="Kono T."/>
            <person name="Mallez S."/>
            <person name="Zhang Y."/>
            <person name="Obille A."/>
            <person name="Becker A."/>
            <person name="Abrahante J.E."/>
            <person name="Garbe J."/>
            <person name="Badalamenti J.P."/>
            <person name="Herman A."/>
            <person name="Mangelson H."/>
            <person name="Liachko I."/>
            <person name="Sullivan S."/>
            <person name="Sone E.D."/>
            <person name="Koren S."/>
            <person name="Silverstein K.A.T."/>
            <person name="Beckman K.B."/>
            <person name="Gohl D.M."/>
        </authorList>
    </citation>
    <scope>NUCLEOTIDE SEQUENCE</scope>
    <source>
        <strain evidence="1">Duluth1</strain>
        <tissue evidence="1">Whole animal</tissue>
    </source>
</reference>